<evidence type="ECO:0000313" key="2">
    <source>
        <dbReference type="EMBL" id="SFF63632.1"/>
    </source>
</evidence>
<dbReference type="Pfam" id="PF05050">
    <property type="entry name" value="Methyltransf_21"/>
    <property type="match status" value="1"/>
</dbReference>
<evidence type="ECO:0000259" key="1">
    <source>
        <dbReference type="Pfam" id="PF05050"/>
    </source>
</evidence>
<dbReference type="InterPro" id="IPR029063">
    <property type="entry name" value="SAM-dependent_MTases_sf"/>
</dbReference>
<dbReference type="SUPFAM" id="SSF53335">
    <property type="entry name" value="S-adenosyl-L-methionine-dependent methyltransferases"/>
    <property type="match status" value="1"/>
</dbReference>
<dbReference type="Gene3D" id="3.40.50.150">
    <property type="entry name" value="Vaccinia Virus protein VP39"/>
    <property type="match status" value="1"/>
</dbReference>
<accession>A0A1I2K954</accession>
<dbReference type="NCBIfam" id="TIGR01444">
    <property type="entry name" value="fkbM_fam"/>
    <property type="match status" value="1"/>
</dbReference>
<gene>
    <name evidence="2" type="ORF">SAMN04488541_10991</name>
</gene>
<dbReference type="Proteomes" id="UP000199513">
    <property type="component" value="Unassembled WGS sequence"/>
</dbReference>
<keyword evidence="2" id="KW-0489">Methyltransferase</keyword>
<keyword evidence="2" id="KW-0808">Transferase</keyword>
<dbReference type="GO" id="GO:0008168">
    <property type="term" value="F:methyltransferase activity"/>
    <property type="evidence" value="ECO:0007669"/>
    <property type="project" value="UniProtKB-KW"/>
</dbReference>
<protein>
    <submittedName>
        <fullName evidence="2">Methyltransferase, FkbM family</fullName>
    </submittedName>
</protein>
<dbReference type="EMBL" id="FONY01000099">
    <property type="protein sequence ID" value="SFF63632.1"/>
    <property type="molecule type" value="Genomic_DNA"/>
</dbReference>
<dbReference type="InterPro" id="IPR006342">
    <property type="entry name" value="FkbM_mtfrase"/>
</dbReference>
<reference evidence="2 3" key="1">
    <citation type="submission" date="2016-10" db="EMBL/GenBank/DDBJ databases">
        <authorList>
            <person name="de Groot N.N."/>
        </authorList>
    </citation>
    <scope>NUCLEOTIDE SEQUENCE [LARGE SCALE GENOMIC DNA]</scope>
    <source>
        <strain>GEY</strain>
        <strain evidence="3">DSM 9560</strain>
    </source>
</reference>
<dbReference type="OrthoDB" id="9785375at2"/>
<organism evidence="2 3">
    <name type="scientific">Thermoflexibacter ruber</name>
    <dbReference type="NCBI Taxonomy" id="1003"/>
    <lineage>
        <taxon>Bacteria</taxon>
        <taxon>Pseudomonadati</taxon>
        <taxon>Bacteroidota</taxon>
        <taxon>Cytophagia</taxon>
        <taxon>Cytophagales</taxon>
        <taxon>Thermoflexibacteraceae</taxon>
        <taxon>Thermoflexibacter</taxon>
    </lineage>
</organism>
<proteinExistence type="predicted"/>
<dbReference type="AlphaFoldDB" id="A0A1I2K954"/>
<keyword evidence="3" id="KW-1185">Reference proteome</keyword>
<sequence>MTQTIYDMCKTKNFCPKHVAEVGVYLPETSNLLDFIQQNIRATLVEADPEMVERIRAYFRNQHAITIFPVAIFDYHGIVEFANAGASSFITTLEATPALVNDNYQISENNKFTVEAKRFDEIDDGTIDLLSIDIEGAEWYVIKHMKSRPSVISIETHGKLYTNPFLKDILMWMQDNNYQLWYKNTSDSVFIKKGVFEISFLEKTILFLANLNHSIRRIKTKSILKLKQVLKWLK</sequence>
<name>A0A1I2K954_9BACT</name>
<feature type="domain" description="Methyltransferase FkbM" evidence="1">
    <location>
        <begin position="22"/>
        <end position="180"/>
    </location>
</feature>
<evidence type="ECO:0000313" key="3">
    <source>
        <dbReference type="Proteomes" id="UP000199513"/>
    </source>
</evidence>
<dbReference type="GO" id="GO:0032259">
    <property type="term" value="P:methylation"/>
    <property type="evidence" value="ECO:0007669"/>
    <property type="project" value="UniProtKB-KW"/>
</dbReference>